<accession>A0A7C9QU79</accession>
<dbReference type="RefSeq" id="WP_163679706.1">
    <property type="nucleotide sequence ID" value="NZ_JAAIYP010000038.1"/>
</dbReference>
<feature type="region of interest" description="Disordered" evidence="1">
    <location>
        <begin position="1"/>
        <end position="67"/>
    </location>
</feature>
<proteinExistence type="predicted"/>
<organism evidence="2 3">
    <name type="scientific">Magnetospirillum aberrantis SpK</name>
    <dbReference type="NCBI Taxonomy" id="908842"/>
    <lineage>
        <taxon>Bacteria</taxon>
        <taxon>Pseudomonadati</taxon>
        <taxon>Pseudomonadota</taxon>
        <taxon>Alphaproteobacteria</taxon>
        <taxon>Rhodospirillales</taxon>
        <taxon>Rhodospirillaceae</taxon>
        <taxon>Magnetospirillum</taxon>
    </lineage>
</organism>
<dbReference type="AlphaFoldDB" id="A0A7C9QU79"/>
<dbReference type="EMBL" id="JAAIYP010000038">
    <property type="protein sequence ID" value="NFV80803.1"/>
    <property type="molecule type" value="Genomic_DNA"/>
</dbReference>
<reference evidence="2 3" key="1">
    <citation type="submission" date="2020-02" db="EMBL/GenBank/DDBJ databases">
        <authorList>
            <person name="Dziuba M."/>
            <person name="Kuznetsov B."/>
            <person name="Mardanov A."/>
            <person name="Ravin N."/>
            <person name="Grouzdev D."/>
        </authorList>
    </citation>
    <scope>NUCLEOTIDE SEQUENCE [LARGE SCALE GENOMIC DNA]</scope>
    <source>
        <strain evidence="2 3">SpK</strain>
    </source>
</reference>
<feature type="compositionally biased region" description="Basic and acidic residues" evidence="1">
    <location>
        <begin position="25"/>
        <end position="36"/>
    </location>
</feature>
<dbReference type="Proteomes" id="UP000480684">
    <property type="component" value="Unassembled WGS sequence"/>
</dbReference>
<evidence type="ECO:0000256" key="1">
    <source>
        <dbReference type="SAM" id="MobiDB-lite"/>
    </source>
</evidence>
<evidence type="ECO:0000313" key="3">
    <source>
        <dbReference type="Proteomes" id="UP000480684"/>
    </source>
</evidence>
<protein>
    <submittedName>
        <fullName evidence="2">Uncharacterized protein</fullName>
    </submittedName>
</protein>
<sequence length="67" mass="6954">MGGFFGGGSAPSYTPPVISTTDPEAEAREQRQETMARNRRGRAGMVATSDRGALDPVASAAKTLLGE</sequence>
<comment type="caution">
    <text evidence="2">The sequence shown here is derived from an EMBL/GenBank/DDBJ whole genome shotgun (WGS) entry which is preliminary data.</text>
</comment>
<gene>
    <name evidence="2" type="ORF">G4223_11850</name>
</gene>
<evidence type="ECO:0000313" key="2">
    <source>
        <dbReference type="EMBL" id="NFV80803.1"/>
    </source>
</evidence>
<keyword evidence="3" id="KW-1185">Reference proteome</keyword>
<name>A0A7C9QU79_9PROT</name>